<dbReference type="InterPro" id="IPR001279">
    <property type="entry name" value="Metallo-B-lactamas"/>
</dbReference>
<sequence>MEITFLGTGGGRFSTIYQRRKTGGIRFVDEKNNIHIDPGPGALLLSHRFDLNPLDINTVILTHAHPDHYNDIEVLIEAMTRGGTNKSGNFLSCESGLRKVGNFGPVVSEYHRDLTSRNVLLEEGNEIALKGNIEVSPKKVRHSDPSTHGLVIKTEEGRIGYTSDTSFFEGMRKKFEGSRLLVLNVTRPRDSSIKGHLSTEDAVKLVNEIEPEVVVLTHFGFKMLDKGPKKEAEFIEEKTDIKSIAAEDGMKIKFNEDINLRGITKPITRY</sequence>
<dbReference type="PANTHER" id="PTHR42663">
    <property type="entry name" value="HYDROLASE C777.06C-RELATED-RELATED"/>
    <property type="match status" value="1"/>
</dbReference>
<dbReference type="PANTHER" id="PTHR42663:SF6">
    <property type="entry name" value="HYDROLASE C777.06C-RELATED"/>
    <property type="match status" value="1"/>
</dbReference>
<proteinExistence type="predicted"/>
<dbReference type="EMBL" id="MSDW01000001">
    <property type="protein sequence ID" value="OKY78141.1"/>
    <property type="molecule type" value="Genomic_DNA"/>
</dbReference>
<reference evidence="2" key="1">
    <citation type="submission" date="2016-12" db="EMBL/GenBank/DDBJ databases">
        <title>Discovery of methanogenic haloarchaea.</title>
        <authorList>
            <person name="Sorokin D.Y."/>
            <person name="Makarova K.S."/>
            <person name="Abbas B."/>
            <person name="Ferrer M."/>
            <person name="Golyshin P.N."/>
        </authorList>
    </citation>
    <scope>NUCLEOTIDE SEQUENCE [LARGE SCALE GENOMIC DNA]</scope>
    <source>
        <strain evidence="2">HMET1</strain>
    </source>
</reference>
<evidence type="ECO:0000313" key="3">
    <source>
        <dbReference type="Proteomes" id="UP000185744"/>
    </source>
</evidence>
<evidence type="ECO:0000313" key="2">
    <source>
        <dbReference type="EMBL" id="OKY78141.1"/>
    </source>
</evidence>
<feature type="domain" description="Metallo-beta-lactamase" evidence="1">
    <location>
        <begin position="11"/>
        <end position="218"/>
    </location>
</feature>
<dbReference type="SUPFAM" id="SSF56281">
    <property type="entry name" value="Metallo-hydrolase/oxidoreductase"/>
    <property type="match status" value="1"/>
</dbReference>
<keyword evidence="3" id="KW-1185">Reference proteome</keyword>
<organism evidence="2 3">
    <name type="scientific">Methanohalarchaeum thermophilum</name>
    <dbReference type="NCBI Taxonomy" id="1903181"/>
    <lineage>
        <taxon>Archaea</taxon>
        <taxon>Methanobacteriati</taxon>
        <taxon>Methanobacteriota</taxon>
        <taxon>Methanonatronarchaeia</taxon>
        <taxon>Methanonatronarchaeales</taxon>
        <taxon>Methanonatronarchaeaceae</taxon>
        <taxon>Candidatus Methanohalarchaeum</taxon>
    </lineage>
</organism>
<dbReference type="SMART" id="SM00849">
    <property type="entry name" value="Lactamase_B"/>
    <property type="match status" value="1"/>
</dbReference>
<dbReference type="GO" id="GO:0016787">
    <property type="term" value="F:hydrolase activity"/>
    <property type="evidence" value="ECO:0007669"/>
    <property type="project" value="UniProtKB-KW"/>
</dbReference>
<gene>
    <name evidence="2" type="ORF">BTN85_0626</name>
</gene>
<dbReference type="CDD" id="cd07741">
    <property type="entry name" value="metallo-hydrolase-like_MBL-fold"/>
    <property type="match status" value="1"/>
</dbReference>
<dbReference type="Proteomes" id="UP000185744">
    <property type="component" value="Unassembled WGS sequence"/>
</dbReference>
<dbReference type="Gene3D" id="3.60.15.10">
    <property type="entry name" value="Ribonuclease Z/Hydroxyacylglutathione hydrolase-like"/>
    <property type="match status" value="1"/>
</dbReference>
<dbReference type="Pfam" id="PF12706">
    <property type="entry name" value="Lactamase_B_2"/>
    <property type="match status" value="1"/>
</dbReference>
<protein>
    <submittedName>
        <fullName evidence="2">Metal-dependent hydrolase of the beta-lactamase superfamily</fullName>
    </submittedName>
</protein>
<name>A0A1Q6DUU1_METT1</name>
<dbReference type="STRING" id="1903181.BTN85_0626"/>
<keyword evidence="2" id="KW-0378">Hydrolase</keyword>
<dbReference type="InParanoid" id="A0A1Q6DUU1"/>
<dbReference type="AlphaFoldDB" id="A0A1Q6DUU1"/>
<accession>A0A1Q6DUU1</accession>
<dbReference type="InterPro" id="IPR036866">
    <property type="entry name" value="RibonucZ/Hydroxyglut_hydro"/>
</dbReference>
<evidence type="ECO:0000259" key="1">
    <source>
        <dbReference type="SMART" id="SM00849"/>
    </source>
</evidence>
<comment type="caution">
    <text evidence="2">The sequence shown here is derived from an EMBL/GenBank/DDBJ whole genome shotgun (WGS) entry which is preliminary data.</text>
</comment>